<evidence type="ECO:0000313" key="2">
    <source>
        <dbReference type="EMBL" id="WEW57263.1"/>
    </source>
</evidence>
<dbReference type="AlphaFoldDB" id="A0AAF0DFG0"/>
<reference evidence="2" key="1">
    <citation type="submission" date="2023-03" db="EMBL/GenBank/DDBJ databases">
        <title>Emydomyces testavorans Genome Sequence.</title>
        <authorList>
            <person name="Hoyer L."/>
        </authorList>
    </citation>
    <scope>NUCLEOTIDE SEQUENCE</scope>
    <source>
        <strain evidence="2">16-2883</strain>
    </source>
</reference>
<dbReference type="PANTHER" id="PTHR21310">
    <property type="entry name" value="AMINOGLYCOSIDE PHOSPHOTRANSFERASE-RELATED-RELATED"/>
    <property type="match status" value="1"/>
</dbReference>
<name>A0AAF0DFG0_9EURO</name>
<dbReference type="SUPFAM" id="SSF56112">
    <property type="entry name" value="Protein kinase-like (PK-like)"/>
    <property type="match status" value="1"/>
</dbReference>
<feature type="domain" description="Aminoglycoside phosphotransferase" evidence="1">
    <location>
        <begin position="315"/>
        <end position="483"/>
    </location>
</feature>
<dbReference type="Pfam" id="PF01636">
    <property type="entry name" value="APH"/>
    <property type="match status" value="1"/>
</dbReference>
<proteinExistence type="predicted"/>
<sequence length="539" mass="60493">MDSSFPPSHVLEAFCLHGTPQQLPGGQGQSYRVGDAVLKPVDDPEETEYISKLQHQLRKRTNNIEYQLAEPIPATFPGDGVYEYVVDGWSAARLVPDCQDPAVLGRQWNRILRAGRAFLEDLAAAVHEPPAFIATRNHRWAKGDRVAWSEEPEENIQSPLAAETVKCQLVHGDLAGNVLFPETDSNEAPAIIDLSLYWRPVEYTEAIVVADGLIWYGEGEDLVRLLGTDEFRLQMLVRALIFRLVASSEAVREGRGAGGDCAFDEPTWLVDFCRRVEKENGVIGGPRMGHRVVKLSDEIAVKYGYGLTAGEAATQQFAYDHVDPSIVRVPRVHHFFEYPRPGTTHLDGFLFMDYIPGRNLKDVDLTENPHIVPQVAKIIMHLQSISGQLPGPIGGGRISGYLWGDYGCKPFHSLDDMNAWLNRRLALRDLSIDLTPYPLVLCHMDLCRRNMILDDIDGRQSIGLVDWGHAGLYPRFFEFTTLSCLNPYDAPYENPLIQSAEALVKLTEEERRLMKLMQVVRAANLRYLLYLSSDDIGID</sequence>
<dbReference type="InterPro" id="IPR051678">
    <property type="entry name" value="AGP_Transferase"/>
</dbReference>
<protein>
    <recommendedName>
        <fullName evidence="1">Aminoglycoside phosphotransferase domain-containing protein</fullName>
    </recommendedName>
</protein>
<evidence type="ECO:0000313" key="3">
    <source>
        <dbReference type="Proteomes" id="UP001219355"/>
    </source>
</evidence>
<organism evidence="2 3">
    <name type="scientific">Emydomyces testavorans</name>
    <dbReference type="NCBI Taxonomy" id="2070801"/>
    <lineage>
        <taxon>Eukaryota</taxon>
        <taxon>Fungi</taxon>
        <taxon>Dikarya</taxon>
        <taxon>Ascomycota</taxon>
        <taxon>Pezizomycotina</taxon>
        <taxon>Eurotiomycetes</taxon>
        <taxon>Eurotiomycetidae</taxon>
        <taxon>Onygenales</taxon>
        <taxon>Nannizziopsiaceae</taxon>
        <taxon>Emydomyces</taxon>
    </lineage>
</organism>
<dbReference type="InterPro" id="IPR002575">
    <property type="entry name" value="Aminoglycoside_PTrfase"/>
</dbReference>
<evidence type="ECO:0000259" key="1">
    <source>
        <dbReference type="Pfam" id="PF01636"/>
    </source>
</evidence>
<dbReference type="InterPro" id="IPR011009">
    <property type="entry name" value="Kinase-like_dom_sf"/>
</dbReference>
<dbReference type="Gene3D" id="3.90.1200.10">
    <property type="match status" value="1"/>
</dbReference>
<accession>A0AAF0DFG0</accession>
<keyword evidence="3" id="KW-1185">Reference proteome</keyword>
<gene>
    <name evidence="2" type="ORF">PRK78_002728</name>
</gene>
<dbReference type="PANTHER" id="PTHR21310:SF39">
    <property type="entry name" value="AMINOGLYCOSIDE PHOSPHOTRANSFERASE DOMAIN-CONTAINING PROTEIN"/>
    <property type="match status" value="1"/>
</dbReference>
<dbReference type="EMBL" id="CP120628">
    <property type="protein sequence ID" value="WEW57263.1"/>
    <property type="molecule type" value="Genomic_DNA"/>
</dbReference>
<dbReference type="Proteomes" id="UP001219355">
    <property type="component" value="Chromosome 2"/>
</dbReference>